<evidence type="ECO:0000313" key="6">
    <source>
        <dbReference type="Proteomes" id="UP000007100"/>
    </source>
</evidence>
<dbReference type="GO" id="GO:0015833">
    <property type="term" value="P:peptide transport"/>
    <property type="evidence" value="ECO:0007669"/>
    <property type="project" value="TreeGrafter"/>
</dbReference>
<dbReference type="InterPro" id="IPR030678">
    <property type="entry name" value="Peptide/Ni-bd"/>
</dbReference>
<dbReference type="PIRSF" id="PIRSF002741">
    <property type="entry name" value="MppA"/>
    <property type="match status" value="1"/>
</dbReference>
<feature type="chain" id="PRO_5003253300" evidence="3">
    <location>
        <begin position="22"/>
        <end position="544"/>
    </location>
</feature>
<dbReference type="EMBL" id="AP012035">
    <property type="protein sequence ID" value="BAJ80068.1"/>
    <property type="molecule type" value="Genomic_DNA"/>
</dbReference>
<keyword evidence="6" id="KW-1185">Reference proteome</keyword>
<dbReference type="CDD" id="cd08513">
    <property type="entry name" value="PBP2_thermophilic_Hb8_like"/>
    <property type="match status" value="1"/>
</dbReference>
<dbReference type="SUPFAM" id="SSF53850">
    <property type="entry name" value="Periplasmic binding protein-like II"/>
    <property type="match status" value="1"/>
</dbReference>
<comment type="subcellular location">
    <subcellularLocation>
        <location evidence="1">Periplasm</location>
    </subcellularLocation>
</comment>
<protein>
    <submittedName>
        <fullName evidence="5">Putative ABC transporter substrate-binding protein</fullName>
    </submittedName>
</protein>
<dbReference type="GO" id="GO:1904680">
    <property type="term" value="F:peptide transmembrane transporter activity"/>
    <property type="evidence" value="ECO:0007669"/>
    <property type="project" value="TreeGrafter"/>
</dbReference>
<dbReference type="AlphaFoldDB" id="F0J4L6"/>
<evidence type="ECO:0000256" key="1">
    <source>
        <dbReference type="ARBA" id="ARBA00004418"/>
    </source>
</evidence>
<sequence length="544" mass="59815">MRSRLLAAVILAMVAAGPSFSAGRCDTVVVPPGLGLGTPPASVDSLNPFLIGSAYDAEAAGLLYDGLLWISRNHTITWSRSIASAIEVSNDKTTFTVTMKPRTWSDGVPVTAEDVKFTFDLIRKLGKTYTGYGQGGMPGLVKSLNVLGPHRFRVVLKRSVNPTWFELTGLSQLTPFPAHAWTRYSVNQMWRLQSTPSFFRVVDGPFRIGRYVMGRYISFVPNPTYQGHKPDIRRFIMVFLNSDGAVFEGLRTGTLDAGNLPFSLWRAQRKLPDARELRLPPNFGFDYMELSYRNPKVAFFRDVRVRQAIADAIDQKRIIRLLLHGTTKPQHGPVPVDPPTFLSPAAKAGKYPVGYDTAKAKALLAAAGWKPGPDGIRMKDGKRLAFTDVIPSGNVTGQLGAELIQADLRAVGIAMTIREVTFSQMLVLSYKPLQWEAMQFGWALGVYPDDSAQLASDGAFNQSGYSDARMDALLKDVQTKPGLEPLYAYQDYAAAQQPEIFLPEPGSVVLVRNGLEGVRKFLSPTGAWSPQYLHWAPGACGGRR</sequence>
<evidence type="ECO:0000256" key="2">
    <source>
        <dbReference type="ARBA" id="ARBA00005695"/>
    </source>
</evidence>
<evidence type="ECO:0000313" key="5">
    <source>
        <dbReference type="EMBL" id="BAJ80068.1"/>
    </source>
</evidence>
<dbReference type="KEGG" id="amv:ACMV_07210"/>
<dbReference type="Gene3D" id="3.40.190.10">
    <property type="entry name" value="Periplasmic binding protein-like II"/>
    <property type="match status" value="1"/>
</dbReference>
<evidence type="ECO:0000256" key="3">
    <source>
        <dbReference type="SAM" id="SignalP"/>
    </source>
</evidence>
<dbReference type="GO" id="GO:0043190">
    <property type="term" value="C:ATP-binding cassette (ABC) transporter complex"/>
    <property type="evidence" value="ECO:0007669"/>
    <property type="project" value="InterPro"/>
</dbReference>
<dbReference type="PANTHER" id="PTHR30290">
    <property type="entry name" value="PERIPLASMIC BINDING COMPONENT OF ABC TRANSPORTER"/>
    <property type="match status" value="1"/>
</dbReference>
<dbReference type="GO" id="GO:0030288">
    <property type="term" value="C:outer membrane-bounded periplasmic space"/>
    <property type="evidence" value="ECO:0007669"/>
    <property type="project" value="UniProtKB-ARBA"/>
</dbReference>
<comment type="similarity">
    <text evidence="2">Belongs to the bacterial solute-binding protein 5 family.</text>
</comment>
<name>F0J4L6_ACIMA</name>
<feature type="signal peptide" evidence="3">
    <location>
        <begin position="1"/>
        <end position="21"/>
    </location>
</feature>
<dbReference type="InterPro" id="IPR039424">
    <property type="entry name" value="SBP_5"/>
</dbReference>
<gene>
    <name evidence="5" type="ordered locus">ACMV_07210</name>
</gene>
<evidence type="ECO:0000259" key="4">
    <source>
        <dbReference type="Pfam" id="PF00496"/>
    </source>
</evidence>
<keyword evidence="3" id="KW-0732">Signal</keyword>
<dbReference type="HOGENOM" id="CLU_017028_8_1_5"/>
<dbReference type="InterPro" id="IPR000914">
    <property type="entry name" value="SBP_5_dom"/>
</dbReference>
<feature type="domain" description="Solute-binding protein family 5" evidence="4">
    <location>
        <begin position="82"/>
        <end position="455"/>
    </location>
</feature>
<accession>F0J4L6</accession>
<reference evidence="5 6" key="1">
    <citation type="submission" date="2010-12" db="EMBL/GenBank/DDBJ databases">
        <title>Whole genome sequence of Acidiphilium multivorum AIU301.</title>
        <authorList>
            <person name="Narita-Yamada S."/>
            <person name="Nakamura S."/>
            <person name="Ito N."/>
            <person name="Takarada H."/>
            <person name="Katano Y."/>
            <person name="Nakazawa H."/>
            <person name="Hosoyama A."/>
            <person name="Yamada R."/>
            <person name="Fujita N."/>
        </authorList>
    </citation>
    <scope>NUCLEOTIDE SEQUENCE [LARGE SCALE GENOMIC DNA]</scope>
    <source>
        <strain evidence="6">DSM 11245 / JCM 8867 / AIU301</strain>
    </source>
</reference>
<dbReference type="Gene3D" id="3.10.105.10">
    <property type="entry name" value="Dipeptide-binding Protein, Domain 3"/>
    <property type="match status" value="1"/>
</dbReference>
<dbReference type="RefSeq" id="WP_013639574.1">
    <property type="nucleotide sequence ID" value="NC_015186.1"/>
</dbReference>
<organism evidence="5 6">
    <name type="scientific">Acidiphilium multivorum (strain DSM 11245 / JCM 8867 / NBRC 100883 / AIU 301)</name>
    <dbReference type="NCBI Taxonomy" id="926570"/>
    <lineage>
        <taxon>Bacteria</taxon>
        <taxon>Pseudomonadati</taxon>
        <taxon>Pseudomonadota</taxon>
        <taxon>Alphaproteobacteria</taxon>
        <taxon>Acetobacterales</taxon>
        <taxon>Acidocellaceae</taxon>
        <taxon>Acidiphilium</taxon>
    </lineage>
</organism>
<proteinExistence type="inferred from homology"/>
<dbReference type="Proteomes" id="UP000007100">
    <property type="component" value="Chromosome"/>
</dbReference>
<dbReference type="Pfam" id="PF00496">
    <property type="entry name" value="SBP_bac_5"/>
    <property type="match status" value="1"/>
</dbReference>